<comment type="caution">
    <text evidence="1">The sequence shown here is derived from an EMBL/GenBank/DDBJ whole genome shotgun (WGS) entry which is preliminary data.</text>
</comment>
<organism evidence="1 2">
    <name type="scientific">Tuber magnatum</name>
    <name type="common">white Piedmont truffle</name>
    <dbReference type="NCBI Taxonomy" id="42249"/>
    <lineage>
        <taxon>Eukaryota</taxon>
        <taxon>Fungi</taxon>
        <taxon>Dikarya</taxon>
        <taxon>Ascomycota</taxon>
        <taxon>Pezizomycotina</taxon>
        <taxon>Pezizomycetes</taxon>
        <taxon>Pezizales</taxon>
        <taxon>Tuberaceae</taxon>
        <taxon>Tuber</taxon>
    </lineage>
</organism>
<sequence>FQCTDAGDLSSCIGLKIQRDQAARLVTISQKSYLESVLQWFDFPLVILFLH</sequence>
<gene>
    <name evidence="1" type="ORF">C7212DRAFT_203972</name>
</gene>
<dbReference type="OrthoDB" id="3344688at2759"/>
<keyword evidence="2" id="KW-1185">Reference proteome</keyword>
<dbReference type="EMBL" id="PYWC01000050">
    <property type="protein sequence ID" value="PWW75171.1"/>
    <property type="molecule type" value="Genomic_DNA"/>
</dbReference>
<reference evidence="1 2" key="1">
    <citation type="submission" date="2018-03" db="EMBL/GenBank/DDBJ databases">
        <title>Genomes of Pezizomycetes fungi and the evolution of truffles.</title>
        <authorList>
            <person name="Murat C."/>
            <person name="Payen T."/>
            <person name="Noel B."/>
            <person name="Kuo A."/>
            <person name="Martin F.M."/>
        </authorList>
    </citation>
    <scope>NUCLEOTIDE SEQUENCE [LARGE SCALE GENOMIC DNA]</scope>
    <source>
        <strain evidence="1">091103-1</strain>
    </source>
</reference>
<name>A0A317SPU1_9PEZI</name>
<proteinExistence type="predicted"/>
<evidence type="ECO:0000313" key="2">
    <source>
        <dbReference type="Proteomes" id="UP000246991"/>
    </source>
</evidence>
<dbReference type="Proteomes" id="UP000246991">
    <property type="component" value="Unassembled WGS sequence"/>
</dbReference>
<dbReference type="AlphaFoldDB" id="A0A317SPU1"/>
<feature type="non-terminal residue" evidence="1">
    <location>
        <position position="1"/>
    </location>
</feature>
<accession>A0A317SPU1</accession>
<evidence type="ECO:0000313" key="1">
    <source>
        <dbReference type="EMBL" id="PWW75171.1"/>
    </source>
</evidence>
<protein>
    <recommendedName>
        <fullName evidence="3">Reverse transcriptase Ty1/copia-type domain-containing protein</fullName>
    </recommendedName>
</protein>
<evidence type="ECO:0008006" key="3">
    <source>
        <dbReference type="Google" id="ProtNLM"/>
    </source>
</evidence>